<evidence type="ECO:0000256" key="1">
    <source>
        <dbReference type="SAM" id="MobiDB-lite"/>
    </source>
</evidence>
<dbReference type="Proteomes" id="UP001235760">
    <property type="component" value="Unassembled WGS sequence"/>
</dbReference>
<protein>
    <recommendedName>
        <fullName evidence="4">ArpA protein</fullName>
    </recommendedName>
</protein>
<name>A0ABT9G2W7_LEPDI</name>
<evidence type="ECO:0000313" key="3">
    <source>
        <dbReference type="Proteomes" id="UP001235760"/>
    </source>
</evidence>
<dbReference type="Gene3D" id="2.60.120.620">
    <property type="entry name" value="q2cbj1_9rhob like domain"/>
    <property type="match status" value="1"/>
</dbReference>
<feature type="region of interest" description="Disordered" evidence="1">
    <location>
        <begin position="1"/>
        <end position="21"/>
    </location>
</feature>
<organism evidence="2 3">
    <name type="scientific">Leptothrix discophora</name>
    <dbReference type="NCBI Taxonomy" id="89"/>
    <lineage>
        <taxon>Bacteria</taxon>
        <taxon>Pseudomonadati</taxon>
        <taxon>Pseudomonadota</taxon>
        <taxon>Betaproteobacteria</taxon>
        <taxon>Burkholderiales</taxon>
        <taxon>Sphaerotilaceae</taxon>
        <taxon>Leptothrix</taxon>
    </lineage>
</organism>
<accession>A0ABT9G2W7</accession>
<proteinExistence type="predicted"/>
<gene>
    <name evidence="2" type="ORF">Q8X39_09295</name>
</gene>
<dbReference type="SUPFAM" id="SSF51197">
    <property type="entry name" value="Clavaminate synthase-like"/>
    <property type="match status" value="1"/>
</dbReference>
<comment type="caution">
    <text evidence="2">The sequence shown here is derived from an EMBL/GenBank/DDBJ whole genome shotgun (WGS) entry which is preliminary data.</text>
</comment>
<dbReference type="InterPro" id="IPR056470">
    <property type="entry name" value="BesD/HalB-like"/>
</dbReference>
<dbReference type="EMBL" id="JAUZEE010000004">
    <property type="protein sequence ID" value="MDP4300831.1"/>
    <property type="molecule type" value="Genomic_DNA"/>
</dbReference>
<dbReference type="Pfam" id="PF23169">
    <property type="entry name" value="HalD"/>
    <property type="match status" value="1"/>
</dbReference>
<sequence length="246" mass="28261">MNTISSIDNQINHAANQYKPPSNTEKLKYSLKERGFAHLPGLIEKELLQALREECHRLLGSHGIERDFLMKQTANTPRRMVNVRQQDISTNGKIIPALYKSEAMKHLFEEIAGCQFMPCPYKPEEFIINALFKSGNTHGWHWDDYKYGIVFAVEVPEKENGGYVQVVPNSRWNRQRPSVEDVLFDSVIHSFRLEPGDAYIIRTDTSMHRVSEINDGAKRVVVNMVWAAADEVDRVVDHSTMEELFS</sequence>
<dbReference type="RefSeq" id="WP_305749392.1">
    <property type="nucleotide sequence ID" value="NZ_JAUZEE010000004.1"/>
</dbReference>
<evidence type="ECO:0000313" key="2">
    <source>
        <dbReference type="EMBL" id="MDP4300831.1"/>
    </source>
</evidence>
<reference evidence="2 3" key="1">
    <citation type="submission" date="2023-08" db="EMBL/GenBank/DDBJ databases">
        <authorList>
            <person name="Roldan D.M."/>
            <person name="Menes R.J."/>
        </authorList>
    </citation>
    <scope>NUCLEOTIDE SEQUENCE [LARGE SCALE GENOMIC DNA]</scope>
    <source>
        <strain evidence="2 3">CCM 2812</strain>
    </source>
</reference>
<evidence type="ECO:0008006" key="4">
    <source>
        <dbReference type="Google" id="ProtNLM"/>
    </source>
</evidence>
<keyword evidence="3" id="KW-1185">Reference proteome</keyword>